<organism evidence="3 4">
    <name type="scientific">Kribbella speibonae</name>
    <dbReference type="NCBI Taxonomy" id="1572660"/>
    <lineage>
        <taxon>Bacteria</taxon>
        <taxon>Bacillati</taxon>
        <taxon>Actinomycetota</taxon>
        <taxon>Actinomycetes</taxon>
        <taxon>Propionibacteriales</taxon>
        <taxon>Kribbellaceae</taxon>
        <taxon>Kribbella</taxon>
    </lineage>
</organism>
<dbReference type="Pfam" id="PF00561">
    <property type="entry name" value="Abhydrolase_1"/>
    <property type="match status" value="1"/>
</dbReference>
<dbReference type="InterPro" id="IPR000073">
    <property type="entry name" value="AB_hydrolase_1"/>
</dbReference>
<keyword evidence="3" id="KW-0378">Hydrolase</keyword>
<evidence type="ECO:0000256" key="1">
    <source>
        <dbReference type="SAM" id="MobiDB-lite"/>
    </source>
</evidence>
<evidence type="ECO:0000259" key="2">
    <source>
        <dbReference type="Pfam" id="PF00561"/>
    </source>
</evidence>
<comment type="caution">
    <text evidence="3">The sequence shown here is derived from an EMBL/GenBank/DDBJ whole genome shotgun (WGS) entry which is preliminary data.</text>
</comment>
<accession>A0A4R0INT6</accession>
<reference evidence="3 4" key="1">
    <citation type="submission" date="2019-02" db="EMBL/GenBank/DDBJ databases">
        <title>Kribbella capetownensis sp. nov. and Kribbella speibonae sp. nov., isolated from soil.</title>
        <authorList>
            <person name="Curtis S.M."/>
            <person name="Norton I."/>
            <person name="Everest G.J."/>
            <person name="Meyers P.R."/>
        </authorList>
    </citation>
    <scope>NUCLEOTIDE SEQUENCE [LARGE SCALE GENOMIC DNA]</scope>
    <source>
        <strain evidence="3 4">YM55</strain>
    </source>
</reference>
<dbReference type="SUPFAM" id="SSF53474">
    <property type="entry name" value="alpha/beta-Hydrolases"/>
    <property type="match status" value="1"/>
</dbReference>
<dbReference type="Proteomes" id="UP000294225">
    <property type="component" value="Unassembled WGS sequence"/>
</dbReference>
<protein>
    <submittedName>
        <fullName evidence="3">Alpha/beta fold hydrolase</fullName>
    </submittedName>
</protein>
<dbReference type="EMBL" id="SJKC01000004">
    <property type="protein sequence ID" value="TCC34110.1"/>
    <property type="molecule type" value="Genomic_DNA"/>
</dbReference>
<name>A0A4R0INT6_9ACTN</name>
<dbReference type="GO" id="GO:0016787">
    <property type="term" value="F:hydrolase activity"/>
    <property type="evidence" value="ECO:0007669"/>
    <property type="project" value="UniProtKB-KW"/>
</dbReference>
<dbReference type="Gene3D" id="3.40.50.1820">
    <property type="entry name" value="alpha/beta hydrolase"/>
    <property type="match status" value="1"/>
</dbReference>
<evidence type="ECO:0000313" key="3">
    <source>
        <dbReference type="EMBL" id="TCC34110.1"/>
    </source>
</evidence>
<sequence length="148" mass="15708">MTNEKPTLVLVHGTNSNSYGWSGLVSELTLRGHRAVAVDLPGHGNSQFIPESYQAPQDLDALAVEPSPLAKFTVDDYVEHVTGVVRRARRLGPVPVAGLECPGDGALALRPVIHLPDPEPKHGDLSSVGQLPSISAHAPQPTTCWRAG</sequence>
<dbReference type="InterPro" id="IPR029058">
    <property type="entry name" value="AB_hydrolase_fold"/>
</dbReference>
<feature type="region of interest" description="Disordered" evidence="1">
    <location>
        <begin position="114"/>
        <end position="148"/>
    </location>
</feature>
<proteinExistence type="predicted"/>
<gene>
    <name evidence="3" type="ORF">E0H92_29185</name>
</gene>
<feature type="domain" description="AB hydrolase-1" evidence="2">
    <location>
        <begin position="6"/>
        <end position="81"/>
    </location>
</feature>
<dbReference type="RefSeq" id="WP_131498527.1">
    <property type="nucleotide sequence ID" value="NZ_SJKC01000004.1"/>
</dbReference>
<evidence type="ECO:0000313" key="4">
    <source>
        <dbReference type="Proteomes" id="UP000294225"/>
    </source>
</evidence>
<dbReference type="AlphaFoldDB" id="A0A4R0INT6"/>